<feature type="compositionally biased region" description="Basic and acidic residues" evidence="6">
    <location>
        <begin position="77"/>
        <end position="95"/>
    </location>
</feature>
<feature type="region of interest" description="Disordered" evidence="6">
    <location>
        <begin position="1"/>
        <end position="95"/>
    </location>
</feature>
<dbReference type="EMBL" id="JAOPGA020001508">
    <property type="protein sequence ID" value="KAL0489039.1"/>
    <property type="molecule type" value="Genomic_DNA"/>
</dbReference>
<proteinExistence type="predicted"/>
<dbReference type="Gene3D" id="3.30.200.20">
    <property type="entry name" value="Phosphorylase Kinase, domain 1"/>
    <property type="match status" value="1"/>
</dbReference>
<evidence type="ECO:0000313" key="8">
    <source>
        <dbReference type="EMBL" id="KAL0489039.1"/>
    </source>
</evidence>
<dbReference type="SUPFAM" id="SSF56112">
    <property type="entry name" value="Protein kinase-like (PK-like)"/>
    <property type="match status" value="1"/>
</dbReference>
<feature type="compositionally biased region" description="Basic and acidic residues" evidence="6">
    <location>
        <begin position="38"/>
        <end position="49"/>
    </location>
</feature>
<comment type="caution">
    <text evidence="8">The sequence shown here is derived from an EMBL/GenBank/DDBJ whole genome shotgun (WGS) entry which is preliminary data.</text>
</comment>
<keyword evidence="2" id="KW-0808">Transferase</keyword>
<accession>A0AAW2ZI47</accession>
<feature type="compositionally biased region" description="Basic and acidic residues" evidence="6">
    <location>
        <begin position="1"/>
        <end position="20"/>
    </location>
</feature>
<dbReference type="Gene3D" id="1.10.510.10">
    <property type="entry name" value="Transferase(Phosphotransferase) domain 1"/>
    <property type="match status" value="1"/>
</dbReference>
<dbReference type="PROSITE" id="PS50011">
    <property type="entry name" value="PROTEIN_KINASE_DOM"/>
    <property type="match status" value="1"/>
</dbReference>
<dbReference type="InterPro" id="IPR011009">
    <property type="entry name" value="Kinase-like_dom_sf"/>
</dbReference>
<evidence type="ECO:0000313" key="9">
    <source>
        <dbReference type="Proteomes" id="UP001431209"/>
    </source>
</evidence>
<dbReference type="SMART" id="SM00220">
    <property type="entry name" value="S_TKc"/>
    <property type="match status" value="1"/>
</dbReference>
<dbReference type="Pfam" id="PF00069">
    <property type="entry name" value="Pkinase"/>
    <property type="match status" value="1"/>
</dbReference>
<feature type="domain" description="Protein kinase" evidence="7">
    <location>
        <begin position="125"/>
        <end position="424"/>
    </location>
</feature>
<dbReference type="InterPro" id="IPR008271">
    <property type="entry name" value="Ser/Thr_kinase_AS"/>
</dbReference>
<name>A0AAW2ZI47_9EUKA</name>
<evidence type="ECO:0000256" key="1">
    <source>
        <dbReference type="ARBA" id="ARBA00022527"/>
    </source>
</evidence>
<gene>
    <name evidence="8" type="ORF">AKO1_013470</name>
</gene>
<evidence type="ECO:0000256" key="6">
    <source>
        <dbReference type="SAM" id="MobiDB-lite"/>
    </source>
</evidence>
<protein>
    <submittedName>
        <fullName evidence="8">Serine/threonine-protein kinase AFC2</fullName>
    </submittedName>
</protein>
<keyword evidence="4 8" id="KW-0418">Kinase</keyword>
<dbReference type="GO" id="GO:0004674">
    <property type="term" value="F:protein serine/threonine kinase activity"/>
    <property type="evidence" value="ECO:0007669"/>
    <property type="project" value="UniProtKB-KW"/>
</dbReference>
<keyword evidence="5" id="KW-0067">ATP-binding</keyword>
<keyword evidence="3" id="KW-0547">Nucleotide-binding</keyword>
<dbReference type="PANTHER" id="PTHR45646:SF11">
    <property type="entry name" value="SERINE_THREONINE-PROTEIN KINASE DOA"/>
    <property type="match status" value="1"/>
</dbReference>
<evidence type="ECO:0000256" key="2">
    <source>
        <dbReference type="ARBA" id="ARBA00022679"/>
    </source>
</evidence>
<dbReference type="PROSITE" id="PS00108">
    <property type="entry name" value="PROTEIN_KINASE_ST"/>
    <property type="match status" value="1"/>
</dbReference>
<dbReference type="InterPro" id="IPR051175">
    <property type="entry name" value="CLK_kinases"/>
</dbReference>
<feature type="compositionally biased region" description="Basic and acidic residues" evidence="6">
    <location>
        <begin position="56"/>
        <end position="68"/>
    </location>
</feature>
<evidence type="ECO:0000256" key="5">
    <source>
        <dbReference type="ARBA" id="ARBA00022840"/>
    </source>
</evidence>
<reference evidence="8 9" key="1">
    <citation type="submission" date="2024-03" db="EMBL/GenBank/DDBJ databases">
        <title>The Acrasis kona genome and developmental transcriptomes reveal deep origins of eukaryotic multicellular pathways.</title>
        <authorList>
            <person name="Sheikh S."/>
            <person name="Fu C.-J."/>
            <person name="Brown M.W."/>
            <person name="Baldauf S.L."/>
        </authorList>
    </citation>
    <scope>NUCLEOTIDE SEQUENCE [LARGE SCALE GENOMIC DNA]</scope>
    <source>
        <strain evidence="8 9">ATCC MYA-3509</strain>
    </source>
</reference>
<dbReference type="InterPro" id="IPR000719">
    <property type="entry name" value="Prot_kinase_dom"/>
</dbReference>
<evidence type="ECO:0000259" key="7">
    <source>
        <dbReference type="PROSITE" id="PS50011"/>
    </source>
</evidence>
<evidence type="ECO:0000256" key="4">
    <source>
        <dbReference type="ARBA" id="ARBA00022777"/>
    </source>
</evidence>
<dbReference type="GO" id="GO:0005524">
    <property type="term" value="F:ATP binding"/>
    <property type="evidence" value="ECO:0007669"/>
    <property type="project" value="UniProtKB-KW"/>
</dbReference>
<dbReference type="GO" id="GO:0005634">
    <property type="term" value="C:nucleus"/>
    <property type="evidence" value="ECO:0007669"/>
    <property type="project" value="TreeGrafter"/>
</dbReference>
<sequence length="431" mass="51673">MSRRDSRSPRHRERDLDRYYKSAKTYHPYNNHQRNRHYKDEHTRYRRDYSPSPQSNHRDYYRKDDYQSRRSHRDRNARRSYECTKTSSRQEQERYKKYDDKEGHYEFKINETILDRCMFLFNLVDVINSFMGEGTFARVVRCLDLKYNKHVAIKIVRSVPKYTESAKIEVDILKDVAEHDQKDKYHCIRLISHFTYRNHMCLVFPLYGPSLYDRIKSTGYTGFSIHQVRIMTYELVRAVHYMHSRLNLVHTDLKPENILTNNEHDHSIKVIDFGSATYNNQRHASIISTRHYRAPEVILDEGWSYPADMWSVGCIMIELFTGDAVFQTHENREHLALMEAVLGPIPKSCVPKANMEQSKYFLNDRLDWPHIASSRDSIEFVQQTHTLQMLCENHQDMYDLARRLLSYRPEERMTAKQALQHHFFSSLHKMD</sequence>
<keyword evidence="9" id="KW-1185">Reference proteome</keyword>
<keyword evidence="1" id="KW-0723">Serine/threonine-protein kinase</keyword>
<dbReference type="PANTHER" id="PTHR45646">
    <property type="entry name" value="SERINE/THREONINE-PROTEIN KINASE DOA-RELATED"/>
    <property type="match status" value="1"/>
</dbReference>
<dbReference type="Proteomes" id="UP001431209">
    <property type="component" value="Unassembled WGS sequence"/>
</dbReference>
<evidence type="ECO:0000256" key="3">
    <source>
        <dbReference type="ARBA" id="ARBA00022741"/>
    </source>
</evidence>
<dbReference type="AlphaFoldDB" id="A0AAW2ZI47"/>
<organism evidence="8 9">
    <name type="scientific">Acrasis kona</name>
    <dbReference type="NCBI Taxonomy" id="1008807"/>
    <lineage>
        <taxon>Eukaryota</taxon>
        <taxon>Discoba</taxon>
        <taxon>Heterolobosea</taxon>
        <taxon>Tetramitia</taxon>
        <taxon>Eutetramitia</taxon>
        <taxon>Acrasidae</taxon>
        <taxon>Acrasis</taxon>
    </lineage>
</organism>